<evidence type="ECO:0000313" key="2">
    <source>
        <dbReference type="Proteomes" id="UP000664265"/>
    </source>
</evidence>
<protein>
    <submittedName>
        <fullName evidence="1">DUF4843 domain-containing protein</fullName>
    </submittedName>
</protein>
<dbReference type="RefSeq" id="WP_158267278.1">
    <property type="nucleotide sequence ID" value="NZ_JAERMS010000029.1"/>
</dbReference>
<organism evidence="1 2">
    <name type="scientific">Prevotella illustrans</name>
    <dbReference type="NCBI Taxonomy" id="2800387"/>
    <lineage>
        <taxon>Bacteria</taxon>
        <taxon>Pseudomonadati</taxon>
        <taxon>Bacteroidota</taxon>
        <taxon>Bacteroidia</taxon>
        <taxon>Bacteroidales</taxon>
        <taxon>Prevotellaceae</taxon>
        <taxon>Prevotella</taxon>
    </lineage>
</organism>
<comment type="caution">
    <text evidence="1">The sequence shown here is derived from an EMBL/GenBank/DDBJ whole genome shotgun (WGS) entry which is preliminary data.</text>
</comment>
<gene>
    <name evidence="1" type="ORF">JHU38_08880</name>
</gene>
<dbReference type="EMBL" id="JAERMS010000029">
    <property type="protein sequence ID" value="MBO1363880.1"/>
    <property type="molecule type" value="Genomic_DNA"/>
</dbReference>
<accession>A0ABS3M6X6</accession>
<sequence length="265" mass="30567">MEFIIEKEGKMKNVWLKLWVISTCVLTIACSKDIDVPYSEGDRIYFEYLYQDPNYAAKRLIVRDSLTVSMGLLPDETKSFEVKIPVLILGNPLSTDKHYRVEVVEKGTVVKGVTTAKVNEDYMPLQETYTFHANTWSDTLRLVLLRSHLSPSFTLKQQKSVILRLVTTDELKPGIREGHEVKISMNNYVAQPKWWNVYALGYYHPQKYKILLMFNTEEFYSTVDILNDASRYVNALKAYLKDNVVIDGETGKRVGFDNLIDMDGK</sequence>
<proteinExistence type="predicted"/>
<keyword evidence="2" id="KW-1185">Reference proteome</keyword>
<dbReference type="InterPro" id="IPR032299">
    <property type="entry name" value="DUF4843"/>
</dbReference>
<evidence type="ECO:0000313" key="1">
    <source>
        <dbReference type="EMBL" id="MBO1363880.1"/>
    </source>
</evidence>
<dbReference type="Proteomes" id="UP000664265">
    <property type="component" value="Unassembled WGS sequence"/>
</dbReference>
<name>A0ABS3M6X6_9BACT</name>
<reference evidence="1 2" key="1">
    <citation type="submission" date="2021-01" db="EMBL/GenBank/DDBJ databases">
        <title>Prevotella A2931 sp. nov.</title>
        <authorList>
            <person name="Buhl M."/>
            <person name="Oberhettinger P."/>
        </authorList>
    </citation>
    <scope>NUCLEOTIDE SEQUENCE [LARGE SCALE GENOMIC DNA]</scope>
    <source>
        <strain evidence="1 2">A2931</strain>
    </source>
</reference>
<dbReference type="Pfam" id="PF16132">
    <property type="entry name" value="DUF4843"/>
    <property type="match status" value="1"/>
</dbReference>
<dbReference type="PROSITE" id="PS51257">
    <property type="entry name" value="PROKAR_LIPOPROTEIN"/>
    <property type="match status" value="1"/>
</dbReference>